<protein>
    <recommendedName>
        <fullName evidence="1">PcRGLX/YetA-like central beta-sandwich domain-containing protein</fullName>
    </recommendedName>
</protein>
<evidence type="ECO:0000259" key="1">
    <source>
        <dbReference type="Pfam" id="PF21345"/>
    </source>
</evidence>
<evidence type="ECO:0000313" key="2">
    <source>
        <dbReference type="EMBL" id="VFQ44343.1"/>
    </source>
</evidence>
<gene>
    <name evidence="2" type="ORF">MSL71_19900</name>
</gene>
<dbReference type="Proteomes" id="UP000507962">
    <property type="component" value="Unassembled WGS sequence"/>
</dbReference>
<name>A0A4U8YSS2_9BACT</name>
<reference evidence="2 3" key="1">
    <citation type="submission" date="2019-03" db="EMBL/GenBank/DDBJ databases">
        <authorList>
            <person name="Nijsse B."/>
        </authorList>
    </citation>
    <scope>NUCLEOTIDE SEQUENCE [LARGE SCALE GENOMIC DNA]</scope>
    <source>
        <strain evidence="2">Desulfoluna butyratoxydans MSL71</strain>
    </source>
</reference>
<dbReference type="EMBL" id="CAADHO010000003">
    <property type="protein sequence ID" value="VFQ44343.1"/>
    <property type="molecule type" value="Genomic_DNA"/>
</dbReference>
<dbReference type="InterPro" id="IPR048330">
    <property type="entry name" value="PcRGLX/YetA_2nd"/>
</dbReference>
<accession>A0A4U8YSS2</accession>
<dbReference type="AlphaFoldDB" id="A0A4U8YSS2"/>
<keyword evidence="3" id="KW-1185">Reference proteome</keyword>
<proteinExistence type="predicted"/>
<dbReference type="RefSeq" id="WP_180139653.1">
    <property type="nucleotide sequence ID" value="NZ_CAADHO010000003.1"/>
</dbReference>
<evidence type="ECO:0000313" key="3">
    <source>
        <dbReference type="Proteomes" id="UP000507962"/>
    </source>
</evidence>
<dbReference type="Pfam" id="PF21345">
    <property type="entry name" value="PcRGLX_2nd"/>
    <property type="match status" value="1"/>
</dbReference>
<sequence>MDMTIRGVGSGLRKSPLWLFWVTFCFCCGVTVHGYPAISHPVKIRIHELLPDGVTGMNRDHEVASFGIPLKEAAGVQSIDELGLVGGGAYQFRVLHRYPSGHVQWVLVDTLASVSAGEETIVWLTNGGGNSSGLQLATDLGEKISVDTGAARFVITKKNYNVFDSVFVGETSFLEPTGGVTAVSGSTRYSSANDGDSTAVIEENGPVKAVIRCDGHLKSSLDDWLFGYTMRMYFYKGTGRTRLDLIIKNAEISSFTVKEFESLRIELPTTIANPSYLFSTGPGIISTGPVDGTAYLYQGYSSHKYVQYMGESGLLRERLVPDVGLKVVNGATVIHELGNEADHSEGFASYFSGAKRINCGIRNLYGMWPAGFTMDDEGHLYVDIYSIHNSKDDIHFAFYAHDKRQVVLEFTTEAKASQQTFYAVQYPLTGRTKFQHYKDTRAIYSHDRLATHGETRKFLKEIGLESFEISNVDTMRRYYVWGMGGGPNQYDMNLCQYLHYLQTGNGGAFLAAQNMDHHKMFGSTRHSDDFDFYRYGPERFKNINNIDPDKQPLAFNNRFLDREHSHDVSVPIGYLLAGDESIMDAWKDHGEYTLYDQGSGNHGEVSYYDGTTYLGYVRIFSRAFRRAGAFGLYTEDPLWHEKAGRMARTLLSLRDDPEDVNKDGWQLDRGYVYMHRHGNETYGGKRTNTVFMTYGIFADSLCYYDSVGFGNPLYHEDYYDYMLGLSYHALNELVPLGRQPYTYTLDQSAILDDAGAYPLSGLMAHGYEMTGNDQFLSRYKPHYNGMLTAQSKERVYSLYSSRFIHDYYNRNVCTGYVSPMENGRVDMGNSVGMNISRSGSVYALTWEAPKKGIKRYQIKFSSQPMVENLGFDQRQRTYAYDPAHYDNFWAALNVGNEPTPKQVEGETESVTIDVRQVIHDYNARYGLEPGEAAYLSYDSTRDYFFAVKYYTVVPFFHGITIPSLFCPP</sequence>
<organism evidence="2 3">
    <name type="scientific">Desulfoluna butyratoxydans</name>
    <dbReference type="NCBI Taxonomy" id="231438"/>
    <lineage>
        <taxon>Bacteria</taxon>
        <taxon>Pseudomonadati</taxon>
        <taxon>Thermodesulfobacteriota</taxon>
        <taxon>Desulfobacteria</taxon>
        <taxon>Desulfobacterales</taxon>
        <taxon>Desulfolunaceae</taxon>
        <taxon>Desulfoluna</taxon>
    </lineage>
</organism>
<feature type="domain" description="PcRGLX/YetA-like central beta-sandwich" evidence="1">
    <location>
        <begin position="140"/>
        <end position="242"/>
    </location>
</feature>